<dbReference type="FunFam" id="2.10.70.10:FF:000085">
    <property type="entry name" value="Uncharacterized protein, isoform A"/>
    <property type="match status" value="1"/>
</dbReference>
<dbReference type="CDD" id="cd00033">
    <property type="entry name" value="CCP"/>
    <property type="match status" value="3"/>
</dbReference>
<evidence type="ECO:0000256" key="9">
    <source>
        <dbReference type="ARBA" id="ARBA00022737"/>
    </source>
</evidence>
<feature type="domain" description="F5/8 type C" evidence="23">
    <location>
        <begin position="664"/>
        <end position="812"/>
    </location>
</feature>
<feature type="domain" description="Sushi" evidence="26">
    <location>
        <begin position="447"/>
        <end position="507"/>
    </location>
</feature>
<dbReference type="PROSITE" id="PS50923">
    <property type="entry name" value="SUSHI"/>
    <property type="match status" value="5"/>
</dbReference>
<dbReference type="CDD" id="cd00041">
    <property type="entry name" value="CUB"/>
    <property type="match status" value="3"/>
</dbReference>
<feature type="disulfide bond" evidence="18">
    <location>
        <begin position="1960"/>
        <end position="1969"/>
    </location>
</feature>
<evidence type="ECO:0000313" key="27">
    <source>
        <dbReference type="EMBL" id="EDW36951.1"/>
    </source>
</evidence>
<feature type="domain" description="EGF-like" evidence="24">
    <location>
        <begin position="2088"/>
        <end position="2124"/>
    </location>
</feature>
<dbReference type="Pfam" id="PF13385">
    <property type="entry name" value="Laminin_G_3"/>
    <property type="match status" value="1"/>
</dbReference>
<feature type="domain" description="EGF-like" evidence="24">
    <location>
        <begin position="3804"/>
        <end position="3839"/>
    </location>
</feature>
<dbReference type="InterPro" id="IPR001881">
    <property type="entry name" value="EGF-like_Ca-bd_dom"/>
</dbReference>
<dbReference type="eggNOG" id="KOG1217">
    <property type="taxonomic scope" value="Eukaryota"/>
</dbReference>
<feature type="disulfide bond" evidence="20">
    <location>
        <begin position="510"/>
        <end position="553"/>
    </location>
</feature>
<dbReference type="InterPro" id="IPR049883">
    <property type="entry name" value="NOTCH1_EGF-like"/>
</dbReference>
<dbReference type="FunFam" id="2.10.50.10:FF:000032">
    <property type="entry name" value="Uncharacterized protein, isoform A"/>
    <property type="match status" value="2"/>
</dbReference>
<dbReference type="STRING" id="7234.B4GJY5"/>
<feature type="domain" description="Sushi" evidence="26">
    <location>
        <begin position="508"/>
        <end position="568"/>
    </location>
</feature>
<feature type="disulfide bond" evidence="20">
    <location>
        <begin position="387"/>
        <end position="430"/>
    </location>
</feature>
<dbReference type="Pfam" id="PF00431">
    <property type="entry name" value="CUB"/>
    <property type="match status" value="3"/>
</dbReference>
<dbReference type="InterPro" id="IPR000421">
    <property type="entry name" value="FA58C"/>
</dbReference>
<dbReference type="CDD" id="cd00112">
    <property type="entry name" value="LDLa"/>
    <property type="match status" value="1"/>
</dbReference>
<dbReference type="FunFam" id="2.60.120.200:FF:000201">
    <property type="entry name" value="Uncharacterized protein, isoform A"/>
    <property type="match status" value="1"/>
</dbReference>
<dbReference type="InterPro" id="IPR011641">
    <property type="entry name" value="Tyr-kin_ephrin_A/B_rcpt-like"/>
</dbReference>
<evidence type="ECO:0000256" key="2">
    <source>
        <dbReference type="ARBA" id="ARBA00004613"/>
    </source>
</evidence>
<feature type="domain" description="EGF-like" evidence="24">
    <location>
        <begin position="627"/>
        <end position="665"/>
    </location>
</feature>
<evidence type="ECO:0000256" key="7">
    <source>
        <dbReference type="ARBA" id="ARBA00022692"/>
    </source>
</evidence>
<dbReference type="FunFam" id="2.10.25.10:FF:000045">
    <property type="entry name" value="Slit guidance ligand 2"/>
    <property type="match status" value="1"/>
</dbReference>
<dbReference type="FunFam" id="2.60.120.260:FF:000112">
    <property type="entry name" value="Uncharacterized protein, isoform A"/>
    <property type="match status" value="1"/>
</dbReference>
<dbReference type="PROSITE" id="PS00010">
    <property type="entry name" value="ASX_HYDROXYL"/>
    <property type="match status" value="10"/>
</dbReference>
<protein>
    <submittedName>
        <fullName evidence="27">GL25782</fullName>
    </submittedName>
</protein>
<evidence type="ECO:0000256" key="5">
    <source>
        <dbReference type="ARBA" id="ARBA00022536"/>
    </source>
</evidence>
<feature type="disulfide bond" evidence="18">
    <location>
        <begin position="3807"/>
        <end position="3817"/>
    </location>
</feature>
<keyword evidence="14 21" id="KW-0472">Membrane</keyword>
<evidence type="ECO:0000256" key="11">
    <source>
        <dbReference type="ARBA" id="ARBA00022843"/>
    </source>
</evidence>
<keyword evidence="28" id="KW-1185">Reference proteome</keyword>
<evidence type="ECO:0000256" key="4">
    <source>
        <dbReference type="ARBA" id="ARBA00022525"/>
    </source>
</evidence>
<keyword evidence="11" id="KW-0832">Ubl conjugation</keyword>
<dbReference type="SMART" id="SM00032">
    <property type="entry name" value="CCP"/>
    <property type="match status" value="10"/>
</dbReference>
<keyword evidence="15 18" id="KW-1015">Disulfide bond</keyword>
<keyword evidence="5 18" id="KW-0245">EGF-like domain</keyword>
<evidence type="ECO:0000259" key="26">
    <source>
        <dbReference type="PROSITE" id="PS50923"/>
    </source>
</evidence>
<gene>
    <name evidence="27" type="primary">Dper\GL25782</name>
    <name evidence="27" type="ORF">Dper_GL25782</name>
</gene>
<evidence type="ECO:0000259" key="25">
    <source>
        <dbReference type="PROSITE" id="PS50825"/>
    </source>
</evidence>
<evidence type="ECO:0000259" key="24">
    <source>
        <dbReference type="PROSITE" id="PS50026"/>
    </source>
</evidence>
<feature type="disulfide bond" evidence="19">
    <location>
        <begin position="26"/>
        <end position="41"/>
    </location>
</feature>
<dbReference type="InterPro" id="IPR013032">
    <property type="entry name" value="EGF-like_CS"/>
</dbReference>
<dbReference type="Gene3D" id="2.10.25.10">
    <property type="entry name" value="Laminin"/>
    <property type="match status" value="17"/>
</dbReference>
<feature type="disulfide bond" evidence="17">
    <location>
        <begin position="274"/>
        <end position="301"/>
    </location>
</feature>
<dbReference type="Gene3D" id="2.10.70.10">
    <property type="entry name" value="Complement Module, domain 1"/>
    <property type="match status" value="5"/>
</dbReference>
<feature type="domain" description="EGF-like" evidence="24">
    <location>
        <begin position="2051"/>
        <end position="2086"/>
    </location>
</feature>
<feature type="domain" description="EGF-like" evidence="24">
    <location>
        <begin position="1856"/>
        <end position="1892"/>
    </location>
</feature>
<dbReference type="PANTHER" id="PTHR12916:SF4">
    <property type="entry name" value="UNINFLATABLE, ISOFORM C"/>
    <property type="match status" value="1"/>
</dbReference>
<feature type="disulfide bond" evidence="18">
    <location>
        <begin position="2076"/>
        <end position="2085"/>
    </location>
</feature>
<feature type="disulfide bond" evidence="18">
    <location>
        <begin position="2039"/>
        <end position="2048"/>
    </location>
</feature>
<evidence type="ECO:0000256" key="16">
    <source>
        <dbReference type="ARBA" id="ARBA00023180"/>
    </source>
</evidence>
<evidence type="ECO:0000256" key="18">
    <source>
        <dbReference type="PROSITE-ProRule" id="PRU00076"/>
    </source>
</evidence>
<feature type="domain" description="CUB" evidence="22">
    <location>
        <begin position="161"/>
        <end position="273"/>
    </location>
</feature>
<keyword evidence="6 20" id="KW-0768">Sushi</keyword>
<evidence type="ECO:0000256" key="20">
    <source>
        <dbReference type="PROSITE-ProRule" id="PRU00302"/>
    </source>
</evidence>
<dbReference type="InterPro" id="IPR035976">
    <property type="entry name" value="Sushi/SCR/CCP_sf"/>
</dbReference>
<feature type="domain" description="Sushi" evidence="26">
    <location>
        <begin position="385"/>
        <end position="446"/>
    </location>
</feature>
<feature type="domain" description="HYR" evidence="25">
    <location>
        <begin position="1385"/>
        <end position="1468"/>
    </location>
</feature>
<feature type="domain" description="EGF-like" evidence="24">
    <location>
        <begin position="1932"/>
        <end position="1970"/>
    </location>
</feature>
<feature type="disulfide bond" evidence="18">
    <location>
        <begin position="1920"/>
        <end position="1929"/>
    </location>
</feature>
<keyword evidence="7 21" id="KW-0812">Transmembrane</keyword>
<dbReference type="GO" id="GO:0030154">
    <property type="term" value="P:cell differentiation"/>
    <property type="evidence" value="ECO:0007669"/>
    <property type="project" value="UniProtKB-KW"/>
</dbReference>
<feature type="disulfide bond" evidence="18">
    <location>
        <begin position="2345"/>
        <end position="2354"/>
    </location>
</feature>
<dbReference type="Proteomes" id="UP000008744">
    <property type="component" value="Unassembled WGS sequence"/>
</dbReference>
<dbReference type="SUPFAM" id="SSF57184">
    <property type="entry name" value="Growth factor receptor domain"/>
    <property type="match status" value="5"/>
</dbReference>
<feature type="disulfide bond" evidence="18">
    <location>
        <begin position="3214"/>
        <end position="3224"/>
    </location>
</feature>
<reference evidence="27 28" key="1">
    <citation type="journal article" date="2007" name="Nature">
        <title>Evolution of genes and genomes on the Drosophila phylogeny.</title>
        <authorList>
            <consortium name="Drosophila 12 Genomes Consortium"/>
            <person name="Clark A.G."/>
            <person name="Eisen M.B."/>
            <person name="Smith D.R."/>
            <person name="Bergman C.M."/>
            <person name="Oliver B."/>
            <person name="Markow T.A."/>
            <person name="Kaufman T.C."/>
            <person name="Kellis M."/>
            <person name="Gelbart W."/>
            <person name="Iyer V.N."/>
            <person name="Pollard D.A."/>
            <person name="Sackton T.B."/>
            <person name="Larracuente A.M."/>
            <person name="Singh N.D."/>
            <person name="Abad J.P."/>
            <person name="Abt D.N."/>
            <person name="Adryan B."/>
            <person name="Aguade M."/>
            <person name="Akashi H."/>
            <person name="Anderson W.W."/>
            <person name="Aquadro C.F."/>
            <person name="Ardell D.H."/>
            <person name="Arguello R."/>
            <person name="Artieri C.G."/>
            <person name="Barbash D.A."/>
            <person name="Barker D."/>
            <person name="Barsanti P."/>
            <person name="Batterham P."/>
            <person name="Batzoglou S."/>
            <person name="Begun D."/>
            <person name="Bhutkar A."/>
            <person name="Blanco E."/>
            <person name="Bosak S.A."/>
            <person name="Bradley R.K."/>
            <person name="Brand A.D."/>
            <person name="Brent M.R."/>
            <person name="Brooks A.N."/>
            <person name="Brown R.H."/>
            <person name="Butlin R.K."/>
            <person name="Caggese C."/>
            <person name="Calvi B.R."/>
            <person name="Bernardo de Carvalho A."/>
            <person name="Caspi A."/>
            <person name="Castrezana S."/>
            <person name="Celniker S.E."/>
            <person name="Chang J.L."/>
            <person name="Chapple C."/>
            <person name="Chatterji S."/>
            <person name="Chinwalla A."/>
            <person name="Civetta A."/>
            <person name="Clifton S.W."/>
            <person name="Comeron J.M."/>
            <person name="Costello J.C."/>
            <person name="Coyne J.A."/>
            <person name="Daub J."/>
            <person name="David R.G."/>
            <person name="Delcher A.L."/>
            <person name="Delehaunty K."/>
            <person name="Do C.B."/>
            <person name="Ebling H."/>
            <person name="Edwards K."/>
            <person name="Eickbush T."/>
            <person name="Evans J.D."/>
            <person name="Filipski A."/>
            <person name="Findeiss S."/>
            <person name="Freyhult E."/>
            <person name="Fulton L."/>
            <person name="Fulton R."/>
            <person name="Garcia A.C."/>
            <person name="Gardiner A."/>
            <person name="Garfield D.A."/>
            <person name="Garvin B.E."/>
            <person name="Gibson G."/>
            <person name="Gilbert D."/>
            <person name="Gnerre S."/>
            <person name="Godfrey J."/>
            <person name="Good R."/>
            <person name="Gotea V."/>
            <person name="Gravely B."/>
            <person name="Greenberg A.J."/>
            <person name="Griffiths-Jones S."/>
            <person name="Gross S."/>
            <person name="Guigo R."/>
            <person name="Gustafson E.A."/>
            <person name="Haerty W."/>
            <person name="Hahn M.W."/>
            <person name="Halligan D.L."/>
            <person name="Halpern A.L."/>
            <person name="Halter G.M."/>
            <person name="Han M.V."/>
            <person name="Heger A."/>
            <person name="Hillier L."/>
            <person name="Hinrichs A.S."/>
            <person name="Holmes I."/>
            <person name="Hoskins R.A."/>
            <person name="Hubisz M.J."/>
            <person name="Hultmark D."/>
            <person name="Huntley M.A."/>
            <person name="Jaffe D.B."/>
            <person name="Jagadeeshan S."/>
            <person name="Jeck W.R."/>
            <person name="Johnson J."/>
            <person name="Jones C.D."/>
            <person name="Jordan W.C."/>
            <person name="Karpen G.H."/>
            <person name="Kataoka E."/>
            <person name="Keightley P.D."/>
            <person name="Kheradpour P."/>
            <person name="Kirkness E.F."/>
            <person name="Koerich L.B."/>
            <person name="Kristiansen K."/>
            <person name="Kudrna D."/>
            <person name="Kulathinal R.J."/>
            <person name="Kumar S."/>
            <person name="Kwok R."/>
            <person name="Lander E."/>
            <person name="Langley C.H."/>
            <person name="Lapoint R."/>
            <person name="Lazzaro B.P."/>
            <person name="Lee S.J."/>
            <person name="Levesque L."/>
            <person name="Li R."/>
            <person name="Lin C.F."/>
            <person name="Lin M.F."/>
            <person name="Lindblad-Toh K."/>
            <person name="Llopart A."/>
            <person name="Long M."/>
            <person name="Low L."/>
            <person name="Lozovsky E."/>
            <person name="Lu J."/>
            <person name="Luo M."/>
            <person name="Machado C.A."/>
            <person name="Makalowski W."/>
            <person name="Marzo M."/>
            <person name="Matsuda M."/>
            <person name="Matzkin L."/>
            <person name="McAllister B."/>
            <person name="McBride C.S."/>
            <person name="McKernan B."/>
            <person name="McKernan K."/>
            <person name="Mendez-Lago M."/>
            <person name="Minx P."/>
            <person name="Mollenhauer M.U."/>
            <person name="Montooth K."/>
            <person name="Mount S.M."/>
            <person name="Mu X."/>
            <person name="Myers E."/>
            <person name="Negre B."/>
            <person name="Newfeld S."/>
            <person name="Nielsen R."/>
            <person name="Noor M.A."/>
            <person name="O'Grady P."/>
            <person name="Pachter L."/>
            <person name="Papaceit M."/>
            <person name="Parisi M.J."/>
            <person name="Parisi M."/>
            <person name="Parts L."/>
            <person name="Pedersen J.S."/>
            <person name="Pesole G."/>
            <person name="Phillippy A.M."/>
            <person name="Ponting C.P."/>
            <person name="Pop M."/>
            <person name="Porcelli D."/>
            <person name="Powell J.R."/>
            <person name="Prohaska S."/>
            <person name="Pruitt K."/>
            <person name="Puig M."/>
            <person name="Quesneville H."/>
            <person name="Ram K.R."/>
            <person name="Rand D."/>
            <person name="Rasmussen M.D."/>
            <person name="Reed L.K."/>
            <person name="Reenan R."/>
            <person name="Reily A."/>
            <person name="Remington K.A."/>
            <person name="Rieger T.T."/>
            <person name="Ritchie M.G."/>
            <person name="Robin C."/>
            <person name="Rogers Y.H."/>
            <person name="Rohde C."/>
            <person name="Rozas J."/>
            <person name="Rubenfield M.J."/>
            <person name="Ruiz A."/>
            <person name="Russo S."/>
            <person name="Salzberg S.L."/>
            <person name="Sanchez-Gracia A."/>
            <person name="Saranga D.J."/>
            <person name="Sato H."/>
            <person name="Schaeffer S.W."/>
            <person name="Schatz M.C."/>
            <person name="Schlenke T."/>
            <person name="Schwartz R."/>
            <person name="Segarra C."/>
            <person name="Singh R.S."/>
            <person name="Sirot L."/>
            <person name="Sirota M."/>
            <person name="Sisneros N.B."/>
            <person name="Smith C.D."/>
            <person name="Smith T.F."/>
            <person name="Spieth J."/>
            <person name="Stage D.E."/>
            <person name="Stark A."/>
            <person name="Stephan W."/>
            <person name="Strausberg R.L."/>
            <person name="Strempel S."/>
            <person name="Sturgill D."/>
            <person name="Sutton G."/>
            <person name="Sutton G.G."/>
            <person name="Tao W."/>
            <person name="Teichmann S."/>
            <person name="Tobari Y.N."/>
            <person name="Tomimura Y."/>
            <person name="Tsolas J.M."/>
            <person name="Valente V.L."/>
            <person name="Venter E."/>
            <person name="Venter J.C."/>
            <person name="Vicario S."/>
            <person name="Vieira F.G."/>
            <person name="Vilella A.J."/>
            <person name="Villasante A."/>
            <person name="Walenz B."/>
            <person name="Wang J."/>
            <person name="Wasserman M."/>
            <person name="Watts T."/>
            <person name="Wilson D."/>
            <person name="Wilson R.K."/>
            <person name="Wing R.A."/>
            <person name="Wolfner M.F."/>
            <person name="Wong A."/>
            <person name="Wong G.K."/>
            <person name="Wu C.I."/>
            <person name="Wu G."/>
            <person name="Yamamoto D."/>
            <person name="Yang H.P."/>
            <person name="Yang S.P."/>
            <person name="Yorke J.A."/>
            <person name="Yoshida K."/>
            <person name="Zdobnov E."/>
            <person name="Zhang P."/>
            <person name="Zhang Y."/>
            <person name="Zimin A.V."/>
            <person name="Baldwin J."/>
            <person name="Abdouelleil A."/>
            <person name="Abdulkadir J."/>
            <person name="Abebe A."/>
            <person name="Abera B."/>
            <person name="Abreu J."/>
            <person name="Acer S.C."/>
            <person name="Aftuck L."/>
            <person name="Alexander A."/>
            <person name="An P."/>
            <person name="Anderson E."/>
            <person name="Anderson S."/>
            <person name="Arachi H."/>
            <person name="Azer M."/>
            <person name="Bachantsang P."/>
            <person name="Barry A."/>
            <person name="Bayul T."/>
            <person name="Berlin A."/>
            <person name="Bessette D."/>
            <person name="Bloom T."/>
            <person name="Blye J."/>
            <person name="Boguslavskiy L."/>
            <person name="Bonnet C."/>
            <person name="Boukhgalter B."/>
            <person name="Bourzgui I."/>
            <person name="Brown A."/>
            <person name="Cahill P."/>
            <person name="Channer S."/>
            <person name="Cheshatsang Y."/>
            <person name="Chuda L."/>
            <person name="Citroen M."/>
            <person name="Collymore A."/>
            <person name="Cooke P."/>
            <person name="Costello M."/>
            <person name="D'Aco K."/>
            <person name="Daza R."/>
            <person name="De Haan G."/>
            <person name="DeGray S."/>
            <person name="DeMaso C."/>
            <person name="Dhargay N."/>
            <person name="Dooley K."/>
            <person name="Dooley E."/>
            <person name="Doricent M."/>
            <person name="Dorje P."/>
            <person name="Dorjee K."/>
            <person name="Dupes A."/>
            <person name="Elong R."/>
            <person name="Falk J."/>
            <person name="Farina A."/>
            <person name="Faro S."/>
            <person name="Ferguson D."/>
            <person name="Fisher S."/>
            <person name="Foley C.D."/>
            <person name="Franke A."/>
            <person name="Friedrich D."/>
            <person name="Gadbois L."/>
            <person name="Gearin G."/>
            <person name="Gearin C.R."/>
            <person name="Giannoukos G."/>
            <person name="Goode T."/>
            <person name="Graham J."/>
            <person name="Grandbois E."/>
            <person name="Grewal S."/>
            <person name="Gyaltsen K."/>
            <person name="Hafez N."/>
            <person name="Hagos B."/>
            <person name="Hall J."/>
            <person name="Henson C."/>
            <person name="Hollinger A."/>
            <person name="Honan T."/>
            <person name="Huard M.D."/>
            <person name="Hughes L."/>
            <person name="Hurhula B."/>
            <person name="Husby M.E."/>
            <person name="Kamat A."/>
            <person name="Kanga B."/>
            <person name="Kashin S."/>
            <person name="Khazanovich D."/>
            <person name="Kisner P."/>
            <person name="Lance K."/>
            <person name="Lara M."/>
            <person name="Lee W."/>
            <person name="Lennon N."/>
            <person name="Letendre F."/>
            <person name="LeVine R."/>
            <person name="Lipovsky A."/>
            <person name="Liu X."/>
            <person name="Liu J."/>
            <person name="Liu S."/>
            <person name="Lokyitsang T."/>
            <person name="Lokyitsang Y."/>
            <person name="Lubonja R."/>
            <person name="Lui A."/>
            <person name="MacDonald P."/>
            <person name="Magnisalis V."/>
            <person name="Maru K."/>
            <person name="Matthews C."/>
            <person name="McCusker W."/>
            <person name="McDonough S."/>
            <person name="Mehta T."/>
            <person name="Meldrim J."/>
            <person name="Meneus L."/>
            <person name="Mihai O."/>
            <person name="Mihalev A."/>
            <person name="Mihova T."/>
            <person name="Mittelman R."/>
            <person name="Mlenga V."/>
            <person name="Montmayeur A."/>
            <person name="Mulrain L."/>
            <person name="Navidi A."/>
            <person name="Naylor J."/>
            <person name="Negash T."/>
            <person name="Nguyen T."/>
            <person name="Nguyen N."/>
            <person name="Nicol R."/>
            <person name="Norbu C."/>
            <person name="Norbu N."/>
            <person name="Novod N."/>
            <person name="O'Neill B."/>
            <person name="Osman S."/>
            <person name="Markiewicz E."/>
            <person name="Oyono O.L."/>
            <person name="Patti C."/>
            <person name="Phunkhang P."/>
            <person name="Pierre F."/>
            <person name="Priest M."/>
            <person name="Raghuraman S."/>
            <person name="Rege F."/>
            <person name="Reyes R."/>
            <person name="Rise C."/>
            <person name="Rogov P."/>
            <person name="Ross K."/>
            <person name="Ryan E."/>
            <person name="Settipalli S."/>
            <person name="Shea T."/>
            <person name="Sherpa N."/>
            <person name="Shi L."/>
            <person name="Shih D."/>
            <person name="Sparrow T."/>
            <person name="Spaulding J."/>
            <person name="Stalker J."/>
            <person name="Stange-Thomann N."/>
            <person name="Stavropoulos S."/>
            <person name="Stone C."/>
            <person name="Strader C."/>
            <person name="Tesfaye S."/>
            <person name="Thomson T."/>
            <person name="Thoulutsang Y."/>
            <person name="Thoulutsang D."/>
            <person name="Topham K."/>
            <person name="Topping I."/>
            <person name="Tsamla T."/>
            <person name="Vassiliev H."/>
            <person name="Vo A."/>
            <person name="Wangchuk T."/>
            <person name="Wangdi T."/>
            <person name="Weiand M."/>
            <person name="Wilkinson J."/>
            <person name="Wilson A."/>
            <person name="Yadav S."/>
            <person name="Young G."/>
            <person name="Yu Q."/>
            <person name="Zembek L."/>
            <person name="Zhong D."/>
            <person name="Zimmer A."/>
            <person name="Zwirko Z."/>
            <person name="Jaffe D.B."/>
            <person name="Alvarez P."/>
            <person name="Brockman W."/>
            <person name="Butler J."/>
            <person name="Chin C."/>
            <person name="Gnerre S."/>
            <person name="Grabherr M."/>
            <person name="Kleber M."/>
            <person name="Mauceli E."/>
            <person name="MacCallum I."/>
        </authorList>
    </citation>
    <scope>NUCLEOTIDE SEQUENCE [LARGE SCALE GENOMIC DNA]</scope>
    <source>
        <strain evidence="28">MSH-3 / Tucson 14011-0111.49</strain>
    </source>
</reference>
<dbReference type="Pfam" id="PF00008">
    <property type="entry name" value="EGF"/>
    <property type="match status" value="9"/>
</dbReference>
<feature type="disulfide bond" evidence="18">
    <location>
        <begin position="3236"/>
        <end position="3245"/>
    </location>
</feature>
<feature type="domain" description="EGF-like" evidence="24">
    <location>
        <begin position="2013"/>
        <end position="2049"/>
    </location>
</feature>
<keyword evidence="4" id="KW-0964">Secreted</keyword>
<dbReference type="SMART" id="SM00181">
    <property type="entry name" value="EGF"/>
    <property type="match status" value="23"/>
</dbReference>
<dbReference type="Pfam" id="PF00057">
    <property type="entry name" value="Ldl_recept_a"/>
    <property type="match status" value="1"/>
</dbReference>
<dbReference type="PROSITE" id="PS01180">
    <property type="entry name" value="CUB"/>
    <property type="match status" value="3"/>
</dbReference>
<feature type="domain" description="HYR" evidence="25">
    <location>
        <begin position="1298"/>
        <end position="1384"/>
    </location>
</feature>
<dbReference type="Gene3D" id="2.60.120.290">
    <property type="entry name" value="Spermadhesin, CUB domain"/>
    <property type="match status" value="3"/>
</dbReference>
<feature type="domain" description="F5/8 type C" evidence="23">
    <location>
        <begin position="1133"/>
        <end position="1279"/>
    </location>
</feature>
<feature type="domain" description="CUB" evidence="22">
    <location>
        <begin position="45"/>
        <end position="157"/>
    </location>
</feature>
<dbReference type="Gene3D" id="2.60.120.200">
    <property type="match status" value="1"/>
</dbReference>
<dbReference type="PROSITE" id="PS50022">
    <property type="entry name" value="FA58C_3"/>
    <property type="match status" value="2"/>
</dbReference>
<keyword evidence="10" id="KW-0221">Differentiation</keyword>
<dbReference type="SMART" id="SM00231">
    <property type="entry name" value="FA58C"/>
    <property type="match status" value="2"/>
</dbReference>
<feature type="disulfide bond" evidence="18">
    <location>
        <begin position="2114"/>
        <end position="2123"/>
    </location>
</feature>
<feature type="transmembrane region" description="Helical" evidence="21">
    <location>
        <begin position="3844"/>
        <end position="3868"/>
    </location>
</feature>
<dbReference type="PROSITE" id="PS00022">
    <property type="entry name" value="EGF_1"/>
    <property type="match status" value="16"/>
</dbReference>
<feature type="domain" description="EGF-like" evidence="24">
    <location>
        <begin position="2242"/>
        <end position="2279"/>
    </location>
</feature>
<keyword evidence="8" id="KW-0732">Signal</keyword>
<evidence type="ECO:0000256" key="10">
    <source>
        <dbReference type="ARBA" id="ARBA00022782"/>
    </source>
</evidence>
<dbReference type="FunFam" id="2.10.25.10:FF:000649">
    <property type="entry name" value="Uncharacterized protein, isoform A"/>
    <property type="match status" value="1"/>
</dbReference>
<dbReference type="InterPro" id="IPR000859">
    <property type="entry name" value="CUB_dom"/>
</dbReference>
<feature type="domain" description="EGF-like" evidence="24">
    <location>
        <begin position="2319"/>
        <end position="2355"/>
    </location>
</feature>
<dbReference type="PROSITE" id="PS01285">
    <property type="entry name" value="FA58C_1"/>
    <property type="match status" value="1"/>
</dbReference>
<dbReference type="SMART" id="SM00179">
    <property type="entry name" value="EGF_CA"/>
    <property type="match status" value="15"/>
</dbReference>
<keyword evidence="13 21" id="KW-1133">Transmembrane helix</keyword>
<dbReference type="Pfam" id="PF07699">
    <property type="entry name" value="Ephrin_rec_like"/>
    <property type="match status" value="11"/>
</dbReference>
<dbReference type="SUPFAM" id="SSF57196">
    <property type="entry name" value="EGF/Laminin"/>
    <property type="match status" value="12"/>
</dbReference>
<dbReference type="GO" id="GO:0007219">
    <property type="term" value="P:Notch signaling pathway"/>
    <property type="evidence" value="ECO:0007669"/>
    <property type="project" value="UniProtKB-KW"/>
</dbReference>
<dbReference type="InterPro" id="IPR000436">
    <property type="entry name" value="Sushi_SCR_CCP_dom"/>
</dbReference>
<dbReference type="HOGENOM" id="CLU_000125_0_0_1"/>
<dbReference type="EMBL" id="CH479184">
    <property type="protein sequence ID" value="EDW36951.1"/>
    <property type="molecule type" value="Genomic_DNA"/>
</dbReference>
<dbReference type="FunFam" id="2.10.25.10:FF:000146">
    <property type="entry name" value="Putative neurogenic locus notch"/>
    <property type="match status" value="1"/>
</dbReference>
<dbReference type="PROSITE" id="PS50026">
    <property type="entry name" value="EGF_3"/>
    <property type="match status" value="17"/>
</dbReference>
<evidence type="ECO:0000256" key="15">
    <source>
        <dbReference type="ARBA" id="ARBA00023157"/>
    </source>
</evidence>
<dbReference type="CDD" id="cd00054">
    <property type="entry name" value="EGF_CA"/>
    <property type="match status" value="12"/>
</dbReference>
<evidence type="ECO:0000313" key="28">
    <source>
        <dbReference type="Proteomes" id="UP000008744"/>
    </source>
</evidence>
<dbReference type="OrthoDB" id="430340at2759"/>
<dbReference type="SMR" id="B4GJY5"/>
<feature type="disulfide bond" evidence="19">
    <location>
        <begin position="7"/>
        <end position="19"/>
    </location>
</feature>
<comment type="subcellular location">
    <subcellularLocation>
        <location evidence="1">Membrane</location>
        <topology evidence="1">Single-pass type I membrane protein</topology>
    </subcellularLocation>
    <subcellularLocation>
        <location evidence="2">Secreted</location>
    </subcellularLocation>
</comment>
<dbReference type="InterPro" id="IPR013320">
    <property type="entry name" value="ConA-like_dom_sf"/>
</dbReference>
<feature type="disulfide bond" evidence="18">
    <location>
        <begin position="1941"/>
        <end position="1958"/>
    </location>
</feature>
<dbReference type="FunFam" id="2.10.25.10:FF:000368">
    <property type="entry name" value="Delta-like 3 (Drosophila), isoform CRA_b"/>
    <property type="match status" value="1"/>
</dbReference>
<dbReference type="OMA" id="CPPDMWV"/>
<dbReference type="FunFam" id="2.60.120.260:FF:000084">
    <property type="entry name" value="CLUMA_CG013997, isoform A"/>
    <property type="match status" value="1"/>
</dbReference>
<comment type="caution">
    <text evidence="18">Lacks conserved residue(s) required for the propagation of feature annotation.</text>
</comment>
<feature type="disulfide bond" evidence="18">
    <location>
        <begin position="2192"/>
        <end position="2201"/>
    </location>
</feature>
<feature type="disulfide bond" evidence="18">
    <location>
        <begin position="2383"/>
        <end position="2392"/>
    </location>
</feature>
<feature type="domain" description="EGF-like" evidence="24">
    <location>
        <begin position="1972"/>
        <end position="2011"/>
    </location>
</feature>
<dbReference type="FunFam" id="2.10.25.10:FF:000031">
    <property type="entry name" value="neurogenic locus notch homolog protein 3"/>
    <property type="match status" value="1"/>
</dbReference>
<evidence type="ECO:0000256" key="1">
    <source>
        <dbReference type="ARBA" id="ARBA00004479"/>
    </source>
</evidence>
<feature type="disulfide bond" evidence="20">
    <location>
        <begin position="539"/>
        <end position="566"/>
    </location>
</feature>
<evidence type="ECO:0000259" key="23">
    <source>
        <dbReference type="PROSITE" id="PS50022"/>
    </source>
</evidence>
<accession>B4GJY5</accession>
<dbReference type="SUPFAM" id="SSF49899">
    <property type="entry name" value="Concanavalin A-like lectins/glucanases"/>
    <property type="match status" value="1"/>
</dbReference>
<dbReference type="GO" id="GO:0007399">
    <property type="term" value="P:nervous system development"/>
    <property type="evidence" value="ECO:0007669"/>
    <property type="project" value="UniProtKB-ARBA"/>
</dbReference>
<dbReference type="Pfam" id="PF00754">
    <property type="entry name" value="F5_F8_type_C"/>
    <property type="match status" value="2"/>
</dbReference>
<evidence type="ECO:0000256" key="6">
    <source>
        <dbReference type="ARBA" id="ARBA00022659"/>
    </source>
</evidence>
<dbReference type="FunFam" id="2.10.50.10:FF:000018">
    <property type="entry name" value="Sushi, von Willebrand factor type A, EGF and pentraxin domain-containing 1"/>
    <property type="match status" value="1"/>
</dbReference>
<feature type="domain" description="EGF-like" evidence="24">
    <location>
        <begin position="1894"/>
        <end position="1930"/>
    </location>
</feature>
<feature type="domain" description="Sushi" evidence="26">
    <location>
        <begin position="569"/>
        <end position="627"/>
    </location>
</feature>
<dbReference type="GO" id="GO:0016020">
    <property type="term" value="C:membrane"/>
    <property type="evidence" value="ECO:0007669"/>
    <property type="project" value="UniProtKB-SubCell"/>
</dbReference>
<dbReference type="InterPro" id="IPR036055">
    <property type="entry name" value="LDL_receptor-like_sf"/>
</dbReference>
<dbReference type="InterPro" id="IPR001368">
    <property type="entry name" value="TNFR/NGFR_Cys_rich_reg"/>
</dbReference>
<dbReference type="PhylomeDB" id="B4GJY5"/>
<dbReference type="FunFam" id="2.10.25.10:FF:000638">
    <property type="entry name" value="Uncharacterized protein, isoform A"/>
    <property type="match status" value="1"/>
</dbReference>
<dbReference type="Gene3D" id="2.60.120.260">
    <property type="entry name" value="Galactose-binding domain-like"/>
    <property type="match status" value="2"/>
</dbReference>
<dbReference type="PROSITE" id="PS50825">
    <property type="entry name" value="HYR"/>
    <property type="match status" value="3"/>
</dbReference>
<dbReference type="SUPFAM" id="SSF57535">
    <property type="entry name" value="Complement control module/SCR domain"/>
    <property type="match status" value="6"/>
</dbReference>
<evidence type="ECO:0000256" key="14">
    <source>
        <dbReference type="ARBA" id="ARBA00023136"/>
    </source>
</evidence>
<feature type="disulfide bond" evidence="19">
    <location>
        <begin position="14"/>
        <end position="32"/>
    </location>
</feature>
<dbReference type="Pfam" id="PF07645">
    <property type="entry name" value="EGF_CA"/>
    <property type="match status" value="2"/>
</dbReference>
<dbReference type="InterPro" id="IPR003410">
    <property type="entry name" value="HYR_dom"/>
</dbReference>
<dbReference type="InterPro" id="IPR018097">
    <property type="entry name" value="EGF_Ca-bd_CS"/>
</dbReference>
<dbReference type="FunFam" id="2.10.70.10:FF:000014">
    <property type="entry name" value="Membrane cofactor protein"/>
    <property type="match status" value="1"/>
</dbReference>
<feature type="domain" description="Sushi" evidence="26">
    <location>
        <begin position="884"/>
        <end position="943"/>
    </location>
</feature>
<dbReference type="SUPFAM" id="SSF57424">
    <property type="entry name" value="LDL receptor-like module"/>
    <property type="match status" value="1"/>
</dbReference>
<dbReference type="SMART" id="SM01411">
    <property type="entry name" value="Ephrin_rec_like"/>
    <property type="match status" value="11"/>
</dbReference>
<dbReference type="Pfam" id="PF00084">
    <property type="entry name" value="Sushi"/>
    <property type="match status" value="4"/>
</dbReference>
<dbReference type="InterPro" id="IPR008979">
    <property type="entry name" value="Galactose-bd-like_sf"/>
</dbReference>
<evidence type="ECO:0000256" key="3">
    <source>
        <dbReference type="ARBA" id="ARBA00022473"/>
    </source>
</evidence>
<proteinExistence type="predicted"/>
<dbReference type="InterPro" id="IPR023415">
    <property type="entry name" value="LDLR_class-A_CS"/>
</dbReference>
<dbReference type="SMART" id="SM00192">
    <property type="entry name" value="LDLa"/>
    <property type="match status" value="1"/>
</dbReference>
<keyword evidence="12" id="KW-0914">Notch signaling pathway</keyword>
<dbReference type="InterPro" id="IPR009030">
    <property type="entry name" value="Growth_fac_rcpt_cys_sf"/>
</dbReference>
<feature type="transmembrane region" description="Helical" evidence="21">
    <location>
        <begin position="3251"/>
        <end position="3277"/>
    </location>
</feature>
<feature type="disulfide bond" evidence="18">
    <location>
        <begin position="2152"/>
        <end position="2161"/>
    </location>
</feature>
<feature type="domain" description="HYR" evidence="25">
    <location>
        <begin position="2635"/>
        <end position="2717"/>
    </location>
</feature>
<dbReference type="PANTHER" id="PTHR12916">
    <property type="entry name" value="CYTOCHROME C OXIDASE POLYPEPTIDE VIC-2"/>
    <property type="match status" value="1"/>
</dbReference>
<evidence type="ECO:0000256" key="8">
    <source>
        <dbReference type="ARBA" id="ARBA00022729"/>
    </source>
</evidence>
<feature type="disulfide bond" evidence="18">
    <location>
        <begin position="2307"/>
        <end position="2316"/>
    </location>
</feature>
<dbReference type="GO" id="GO:0005509">
    <property type="term" value="F:calcium ion binding"/>
    <property type="evidence" value="ECO:0007669"/>
    <property type="project" value="InterPro"/>
</dbReference>
<dbReference type="InterPro" id="IPR000742">
    <property type="entry name" value="EGF"/>
</dbReference>
<dbReference type="GO" id="GO:0005112">
    <property type="term" value="F:Notch binding"/>
    <property type="evidence" value="ECO:0007669"/>
    <property type="project" value="TreeGrafter"/>
</dbReference>
<dbReference type="FunFam" id="2.10.50.10:FF:000037">
    <property type="entry name" value="Uncharacterized protein, isoform A"/>
    <property type="match status" value="2"/>
</dbReference>
<dbReference type="Gene3D" id="2.10.50.10">
    <property type="entry name" value="Tumor Necrosis Factor Receptor, subunit A, domain 2"/>
    <property type="match status" value="7"/>
</dbReference>
<feature type="disulfide bond" evidence="18">
    <location>
        <begin position="1882"/>
        <end position="1891"/>
    </location>
</feature>
<feature type="disulfide bond" evidence="18">
    <location>
        <begin position="3829"/>
        <end position="3838"/>
    </location>
</feature>
<feature type="disulfide bond" evidence="18">
    <location>
        <begin position="2269"/>
        <end position="2278"/>
    </location>
</feature>
<dbReference type="SUPFAM" id="SSF49854">
    <property type="entry name" value="Spermadhesin, CUB domain"/>
    <property type="match status" value="3"/>
</dbReference>
<feature type="disulfide bond" evidence="18">
    <location>
        <begin position="2173"/>
        <end position="2190"/>
    </location>
</feature>
<evidence type="ECO:0000256" key="12">
    <source>
        <dbReference type="ARBA" id="ARBA00022976"/>
    </source>
</evidence>
<keyword evidence="9" id="KW-0677">Repeat</keyword>
<dbReference type="PROSITE" id="PS50068">
    <property type="entry name" value="LDLRA_2"/>
    <property type="match status" value="1"/>
</dbReference>
<dbReference type="Pfam" id="PF12661">
    <property type="entry name" value="hEGF"/>
    <property type="match status" value="3"/>
</dbReference>
<evidence type="ECO:0000256" key="17">
    <source>
        <dbReference type="PROSITE-ProRule" id="PRU00059"/>
    </source>
</evidence>
<keyword evidence="16" id="KW-0325">Glycoprotein</keyword>
<feature type="domain" description="CUB" evidence="22">
    <location>
        <begin position="274"/>
        <end position="386"/>
    </location>
</feature>
<dbReference type="FunFam" id="2.10.25.10:FF:000122">
    <property type="entry name" value="Protein crumbs homolog 2"/>
    <property type="match status" value="1"/>
</dbReference>
<dbReference type="FunFam" id="2.10.25.10:FF:000309">
    <property type="entry name" value="Uncharacterized protein, isoform A"/>
    <property type="match status" value="2"/>
</dbReference>
<dbReference type="GO" id="GO:0005576">
    <property type="term" value="C:extracellular region"/>
    <property type="evidence" value="ECO:0007669"/>
    <property type="project" value="UniProtKB-SubCell"/>
</dbReference>
<feature type="domain" description="EGF-like" evidence="24">
    <location>
        <begin position="2126"/>
        <end position="2162"/>
    </location>
</feature>
<keyword evidence="3" id="KW-0217">Developmental protein</keyword>
<feature type="domain" description="EGF-like" evidence="24">
    <location>
        <begin position="2164"/>
        <end position="2202"/>
    </location>
</feature>
<dbReference type="InterPro" id="IPR000152">
    <property type="entry name" value="EGF-type_Asp/Asn_hydroxyl_site"/>
</dbReference>
<dbReference type="FunFam" id="2.10.25.10:FF:000472">
    <property type="entry name" value="Uncharacterized protein, isoform A"/>
    <property type="match status" value="1"/>
</dbReference>
<sequence length="3957" mass="430420">MCRSPACPQGALHCANGKCVNQAFKCDGSDDCGDGTDELDCPAQCHFHMQSGGDVIETPNYPHKYGALSKCKWTLEGPLGSNIILQFQDFETEKTFDTVQILVGGRTEDKSVSLATLSGKQDLTTQPFVSASNFMIVKFTTDGSVERKGFRATWKTEAKNCGGTLKATLQRQILTSPNYPKQYPGGLECLYVIKAQPGRIISIEVDDLDVAEGRDYLLIRDGDTPMSRTIAKLTGKTVQNERVIISTGNALYLYFKSSLREAGKGFSLRYIQGCKATISARNGTVTSPAFGLADYPKNQECYFTIRNSARAPLSLKFDKFTVHKSDNVQVFDGSSTSGLRLHSGNGFTGTAAPKLTLTASSGEMLIKFTSDALHNAAGWSATFSADCPELQPGIGALASSRDTAFGTLVSFTCPIGQEFATGKTRLVTECLRGGNWSVSYIPKCQEVYCGPVPQIDNGFSIGSSNVTYRGIAMYQCYAGFAFASSAPIEKISCLPDGRWERQPHCMASQCAPLTEVAHANVTLLNGGGRSYGTIVQYECEPGYERNGHPVLTCMSNGTWSGDVPKCTRKRCHEFPEIENGFVVDASRAYLYGDEARVQCYKGYKLIGSNIMRCSEAQRFEQPPTCEDINECSSSQCDLTTTECLNTNGSFHCQCRSGFTATTECRPVADLGLGNGGIPDDSIMTSISEPGYSKTQLRLNTMGWCGGSSEPGANWILIDLKAPTILRGFRTMSVQRPDGNVAFSSAVRLQYTNDLTDVFKDYANPDGTAVEFRILEPTLSILNLPLPIEARYIRFRIQDYVGAPCLRMELMGCTRLDCVDINECSKNNGGCDQKCINSPGGYACGCNTGYQLYTSNGTAGYHIERSETGERDGDSYQRNKTCVPLMCPDLEAPENGQLLSERNEYHFGDVVRFQCHFGYIMSGSSAALCLSSGQWNASVPECNYAKCVSLPDDKLEGLTVARPDPESVLVPFRDNVTITCGSAGRQLRATASSGFRQCVYDPKPGLPDYWLSGMQPSCPRVDCYPPMPTPGAEYGQFVDTRFQSSFFFGCQNTFKLAGQTGRHDNVVRCGAEGIWDFGDLRCEGPVCEDPGRPADGRQIARSYEQSSEVYFGCNRPGYILINPRPITCIREPECKVIKPLGLSSGRIPDSAINATSERPNYEAKNIRLNSATGWCGKQEAFTYVSVDLGQIYRVKAILVKGVVTNDIVGRPTEIRFFYKQSESENYVVYFPNFNLTMRDPGNYGELAMITLPKYVQARFVILGIVSYMDNACLKFELMGCEEPKNEPLLGYDYGYSPCVDNEPPIFQNCPQQPIVVRRDENGGVLPVNFTEPTAVDNSGSIARLEIKPQNFRSPSYIFKDTVVKYVAFDYDGNVAICEINITVPDVTPPLLQCPQSYVIELVDRQDSYNVNFNDTRKRIKVSDETGEVRLQFTPERAVIKIGNFENVTVTATDKFNNRASCHFQVSVQASPCVDWELQPPANGAINCLPGDRGLECIATCKPGFRFTDGEPLKTFSCETSRLWRPTSVVPDCVSENTEQAAYHVTATITYRANGAVAQSCLGQYQDVLSQHYTGLNALLSQRCSAVNVNMNVTFIKSVPMLLEENVVKMDFILSILPAVRQPQLYDLCGSTLNLIFDLSVPYASAVIDSLLNISNIGNQCPPLRALKSQISRGFNCNVGEVLNMDTSDVPRCLHCPAGTYVSEGQNSCTYCPRGYYQNRDRQGTCLRCPAGTYTKEEGSKSLNDCIPVCGYGTYSPTGLVPCLECPRNSFTAEPPTGGFKDCQACAAQTFTYQPAASNKDMCRAKCAAGTYSATGLAPCSPCPLHHYQSAAGSQSCNECPSNMRTDAAGSKGREQCKPVVCGEGACQHGGLCVPMGHDIQCFCPAGFSGRRCEQDIDECASQPCFNGGQCKDLPQGYRCECPAGYSGINCQEEASDCGNDTCPARAMCKNEPGFKNVTCLCRSGYTGDQCDVTIDPCTANGNPCGNGASCQALQQGRYKCECLPGWEGLHCEQNINDCAENPCLLGANCTDLVNDFQCACPPGFTGKRCEQKIDLCLSEPCKHGTCVDRLFDHECVCHPGWTGAACEVNIDDCENRPCANDGICVDLVDGYSCNCEPGYTGKNCQHTIDDCASNPCQHGATCVDQIDGFTCKCRPGYVGLSCEAEIDECLSDPCNPVGTERCLDLDNKYECVCRDGFKGILCETDIDDCEAQPCLNNGICRDRVGGFECGCEPGWSGMRCEQQVTTCSLQAPCQNDASCIDLFQDYFCVCPSGTDGKNCETAPERCIGDPCMHGGKCQDFGSGLNCSCPADYSGIGCQYEYDACEEHVCQNGATCVDNGAGYSCQCPAGFTGRNCEQDIADCKDNSCPPGASCVDLTNGFYCQCPFNMTGDDCRKAIQVDYDLYFSDPSRSTAAQVVPFATGGANSLTVAMWVQFAQKDDPGIFFSLYGVESARMTQHRRLLLQAHSSGVQVSLFEDQSDAFLSFGEYTSVNDGQWHHVAVVWDGVSGQLQLITEGLIASKMEYGAGGALPGYLWSVLGRPQPYGGVSHELAYSDAGFQGTVTKTQVWARALDITSEIQKQVRDCRSEPVLYPGLILNWAGYEVTSGGVERNVPSLCGQRKCPVGYTGGNCQQLVVDKEPPVVEHCPGDLWVIAKNGSAVVTWDEPHFSDNIGVTKIYERNGHRSGTTLLWGTYDITYIASDAAGNTASCSFKVSLLTDFCPALADPVGGSQVCKDWGAGGQFKVCEIACNAGLRFSEQVPEFYTCGAEGFWRPTREPSMPLVYPSCSPSKPAQRVFRIKMLFPSDVLCNKAGQAVLRQKVTNSVNGLNRDWNFCSYAIEGTRECKDIQIDVKCDHYRGAQNNRVRRQAKDGGVYVMEAELPVVNDPVVHTSTGERSSVKQLLEKLILEDDQFAVQEILPNTVPDPASLELGSEYACPVGQVVMIPDCVPCAIGTYYDSANKTCIACARGTYQSEAGQQQCSKCPVIAGRPGVTAGPGARSAADCKERCPAGKYFDAETGLCRSCGHGFYQSNEGAFGCDLCGLGQTTRSTEATSRKECRDECSSGQQLGADGRCEPCPRGTYRLQGVQPSCAACPLGRTTPKVGASSVEECTLPVCSPGTYLNATLNMCIECRKGFYQSESQQTACIQCPPNHSTKITGATSKSECTNPCEHIAEGKPHCDANAYCIMVPETSDFKCECKPGFNGTGMACTDVCDGFCENSGACVKDLKGTPSCRCVGSFTGPHCAERSEFAYIAGGIAGAVIFIIIIVLLIWMICVRSTKRRDPKKMLTPAIDQTGSQVNFYYGAHTPYAESIAPSHHSTYAHYYDDEEDGWEMPNFYNETYMKDGLHGGKMSTLARSNASLYGTKEDLYDRLKRHAYTGKKADFCPALADPVGGSQVCKDWGAGGQFKVCEIACNAGLRFSEQVPEFYTCGAEGFWRPTREPSMPLVYPSCSPSKPAQRVFRIKMLFPSDVLCNKAGQAVLRQKVTNSVNGLNRDWNFCSYAIEGTRECKDIQIDVKCDHYRGAQNNRVRRQAKDGGVYVMEAELPVVNANKTCIACARGTYQSEAGQQQCSKCPVIAGRPGVTAGPGARSAADCKERCPAGKYFDAETGLCRSCGHGFYQSNEGAFGCDLCGLGQTTRSTEATSRKECRDECSSGQQLGADGRCEPCPRGTYRLQGVQPSCAACPLGRTTPKVGASSVEECTLPVCSPGTYLNATLNMCIECRKGFYQSESQQTACIQCPPNHSTKITGATSKSECTNPCEHIAEGKPHCDANAYCIMVPETSDFKCECKPGFNGTGMACTDVCDGFCENSGACVKDLKGTPSCRCVGSFTGPHCAERSEFAYIAGGIAGAVIFIIIIVLLIWMICVRSTKRRDPKKMLTPAIDQTGSQVNFYYGAHTPYAESIAPSHHSTYAHYYDDEEDGWEMPNFYNETYMKDAHDSLSYRNRLLSVLINT</sequence>
<feature type="disulfide bond" evidence="18">
    <location>
        <begin position="2001"/>
        <end position="2010"/>
    </location>
</feature>
<feature type="disulfide bond" evidence="18">
    <location>
        <begin position="2230"/>
        <end position="2239"/>
    </location>
</feature>
<evidence type="ECO:0000259" key="22">
    <source>
        <dbReference type="PROSITE" id="PS01180"/>
    </source>
</evidence>
<name>B4GJY5_DROPE</name>
<feature type="domain" description="EGF-like" evidence="24">
    <location>
        <begin position="2204"/>
        <end position="2240"/>
    </location>
</feature>
<feature type="disulfide bond" evidence="18">
    <location>
        <begin position="2055"/>
        <end position="2065"/>
    </location>
</feature>
<dbReference type="FunFam" id="2.60.120.290:FF:000054">
    <property type="entry name" value="Uncharacterized protein, isoform A"/>
    <property type="match status" value="1"/>
</dbReference>
<dbReference type="SMART" id="SM00208">
    <property type="entry name" value="TNFR"/>
    <property type="match status" value="5"/>
</dbReference>
<dbReference type="InterPro" id="IPR035914">
    <property type="entry name" value="Sperma_CUB_dom_sf"/>
</dbReference>
<dbReference type="FunFam" id="2.60.120.290:FF:000048">
    <property type="entry name" value="Uncharacterized protein, isoform A"/>
    <property type="match status" value="1"/>
</dbReference>
<evidence type="ECO:0000256" key="13">
    <source>
        <dbReference type="ARBA" id="ARBA00022989"/>
    </source>
</evidence>
<dbReference type="SMART" id="SM00042">
    <property type="entry name" value="CUB"/>
    <property type="match status" value="3"/>
</dbReference>
<dbReference type="SUPFAM" id="SSF49785">
    <property type="entry name" value="Galactose-binding domain-like"/>
    <property type="match status" value="2"/>
</dbReference>
<feature type="domain" description="EGF-like" evidence="24">
    <location>
        <begin position="2281"/>
        <end position="2317"/>
    </location>
</feature>
<feature type="domain" description="EGF-like" evidence="24">
    <location>
        <begin position="3211"/>
        <end position="3246"/>
    </location>
</feature>
<dbReference type="PROSITE" id="PS01186">
    <property type="entry name" value="EGF_2"/>
    <property type="match status" value="12"/>
</dbReference>
<dbReference type="PROSITE" id="PS01187">
    <property type="entry name" value="EGF_CA"/>
    <property type="match status" value="6"/>
</dbReference>
<dbReference type="PROSITE" id="PS01209">
    <property type="entry name" value="LDLRA_1"/>
    <property type="match status" value="1"/>
</dbReference>
<evidence type="ECO:0000256" key="19">
    <source>
        <dbReference type="PROSITE-ProRule" id="PRU00124"/>
    </source>
</evidence>
<feature type="domain" description="EGF-like" evidence="24">
    <location>
        <begin position="2357"/>
        <end position="2393"/>
    </location>
</feature>
<organism evidence="28">
    <name type="scientific">Drosophila persimilis</name>
    <name type="common">Fruit fly</name>
    <dbReference type="NCBI Taxonomy" id="7234"/>
    <lineage>
        <taxon>Eukaryota</taxon>
        <taxon>Metazoa</taxon>
        <taxon>Ecdysozoa</taxon>
        <taxon>Arthropoda</taxon>
        <taxon>Hexapoda</taxon>
        <taxon>Insecta</taxon>
        <taxon>Pterygota</taxon>
        <taxon>Neoptera</taxon>
        <taxon>Endopterygota</taxon>
        <taxon>Diptera</taxon>
        <taxon>Brachycera</taxon>
        <taxon>Muscomorpha</taxon>
        <taxon>Ephydroidea</taxon>
        <taxon>Drosophilidae</taxon>
        <taxon>Drosophila</taxon>
        <taxon>Sophophora</taxon>
    </lineage>
</organism>
<evidence type="ECO:0000256" key="21">
    <source>
        <dbReference type="SAM" id="Phobius"/>
    </source>
</evidence>
<feature type="disulfide bond" evidence="20">
    <location>
        <begin position="914"/>
        <end position="941"/>
    </location>
</feature>
<dbReference type="Pfam" id="PF02494">
    <property type="entry name" value="HYR"/>
    <property type="match status" value="3"/>
</dbReference>
<dbReference type="InterPro" id="IPR002172">
    <property type="entry name" value="LDrepeatLR_classA_rpt"/>
</dbReference>